<keyword evidence="5" id="KW-1185">Reference proteome</keyword>
<comment type="caution">
    <text evidence="4">The sequence shown here is derived from an EMBL/GenBank/DDBJ whole genome shotgun (WGS) entry which is preliminary data.</text>
</comment>
<dbReference type="Pfam" id="PF03060">
    <property type="entry name" value="NMO"/>
    <property type="match status" value="1"/>
</dbReference>
<accession>A0A9P4U084</accession>
<reference evidence="4" key="1">
    <citation type="journal article" date="2020" name="Stud. Mycol.">
        <title>101 Dothideomycetes genomes: a test case for predicting lifestyles and emergence of pathogens.</title>
        <authorList>
            <person name="Haridas S."/>
            <person name="Albert R."/>
            <person name="Binder M."/>
            <person name="Bloem J."/>
            <person name="Labutti K."/>
            <person name="Salamov A."/>
            <person name="Andreopoulos B."/>
            <person name="Baker S."/>
            <person name="Barry K."/>
            <person name="Bills G."/>
            <person name="Bluhm B."/>
            <person name="Cannon C."/>
            <person name="Castanera R."/>
            <person name="Culley D."/>
            <person name="Daum C."/>
            <person name="Ezra D."/>
            <person name="Gonzalez J."/>
            <person name="Henrissat B."/>
            <person name="Kuo A."/>
            <person name="Liang C."/>
            <person name="Lipzen A."/>
            <person name="Lutzoni F."/>
            <person name="Magnuson J."/>
            <person name="Mondo S."/>
            <person name="Nolan M."/>
            <person name="Ohm R."/>
            <person name="Pangilinan J."/>
            <person name="Park H.-J."/>
            <person name="Ramirez L."/>
            <person name="Alfaro M."/>
            <person name="Sun H."/>
            <person name="Tritt A."/>
            <person name="Yoshinaga Y."/>
            <person name="Zwiers L.-H."/>
            <person name="Turgeon B."/>
            <person name="Goodwin S."/>
            <person name="Spatafora J."/>
            <person name="Crous P."/>
            <person name="Grigoriev I."/>
        </authorList>
    </citation>
    <scope>NUCLEOTIDE SEQUENCE</scope>
    <source>
        <strain evidence="4">CBS 130266</strain>
    </source>
</reference>
<dbReference type="GO" id="GO:0018580">
    <property type="term" value="F:nitronate monooxygenase activity"/>
    <property type="evidence" value="ECO:0007669"/>
    <property type="project" value="InterPro"/>
</dbReference>
<sequence>MTSGAYNPFKPAPSKTALQKIFPWTEAPLVASAPMRLISLAPLAVEVSKAGGLGFIGSGNDQSNLEETLKHALKLSVEAKLPIVGSKGETFLPIGVGFLNWGADLEYTLTLLKQYRPVAVWFFAPRSTEGLVEWTTKVRETTFGITKIWIQIGSVKEAVEVVKGCKPDALVVQGADAGGHGLNNGAGLISLLPEVIDTLETLVETRNIEQLPTIIAAGGIADGRGVAASLALGAEGVVMGTRYLAANEAQLSPGYRNEVLRASDGGQTTVRSSVYDTLRGTTEWPKEYGGRGVVNKSYHDSLSGMSLEENKKLYDEAVGKGDEGWGESGRLTTYAGTCVGLVKKVQGAGETTKEVRLEADAVLRRLKG</sequence>
<gene>
    <name evidence="4" type="ORF">EJ08DRAFT_647352</name>
</gene>
<keyword evidence="2" id="KW-0288">FMN</keyword>
<keyword evidence="3" id="KW-0560">Oxidoreductase</keyword>
<keyword evidence="1" id="KW-0285">Flavoprotein</keyword>
<dbReference type="Gene3D" id="3.20.20.70">
    <property type="entry name" value="Aldolase class I"/>
    <property type="match status" value="1"/>
</dbReference>
<dbReference type="CDD" id="cd04730">
    <property type="entry name" value="NPD_like"/>
    <property type="match status" value="1"/>
</dbReference>
<dbReference type="PANTHER" id="PTHR32332">
    <property type="entry name" value="2-NITROPROPANE DIOXYGENASE"/>
    <property type="match status" value="1"/>
</dbReference>
<dbReference type="OrthoDB" id="2349068at2759"/>
<dbReference type="SUPFAM" id="SSF51412">
    <property type="entry name" value="Inosine monophosphate dehydrogenase (IMPDH)"/>
    <property type="match status" value="1"/>
</dbReference>
<keyword evidence="4" id="KW-0223">Dioxygenase</keyword>
<protein>
    <submittedName>
        <fullName evidence="4">2-nitropropane dioxygenase</fullName>
    </submittedName>
</protein>
<evidence type="ECO:0000313" key="4">
    <source>
        <dbReference type="EMBL" id="KAF2433294.1"/>
    </source>
</evidence>
<name>A0A9P4U084_9PEZI</name>
<dbReference type="Proteomes" id="UP000800235">
    <property type="component" value="Unassembled WGS sequence"/>
</dbReference>
<evidence type="ECO:0000256" key="3">
    <source>
        <dbReference type="ARBA" id="ARBA00023002"/>
    </source>
</evidence>
<evidence type="ECO:0000256" key="2">
    <source>
        <dbReference type="ARBA" id="ARBA00022643"/>
    </source>
</evidence>
<proteinExistence type="predicted"/>
<dbReference type="InterPro" id="IPR013785">
    <property type="entry name" value="Aldolase_TIM"/>
</dbReference>
<dbReference type="AlphaFoldDB" id="A0A9P4U084"/>
<dbReference type="PANTHER" id="PTHR32332:SF34">
    <property type="entry name" value="2-NITROPROPANE DIOXYGENASE FAMILY, PUTATIVE-RELATED"/>
    <property type="match status" value="1"/>
</dbReference>
<dbReference type="InterPro" id="IPR004136">
    <property type="entry name" value="NMO"/>
</dbReference>
<evidence type="ECO:0000256" key="1">
    <source>
        <dbReference type="ARBA" id="ARBA00022630"/>
    </source>
</evidence>
<dbReference type="EMBL" id="MU007021">
    <property type="protein sequence ID" value="KAF2433294.1"/>
    <property type="molecule type" value="Genomic_DNA"/>
</dbReference>
<dbReference type="GO" id="GO:0051213">
    <property type="term" value="F:dioxygenase activity"/>
    <property type="evidence" value="ECO:0007669"/>
    <property type="project" value="UniProtKB-KW"/>
</dbReference>
<organism evidence="4 5">
    <name type="scientific">Tothia fuscella</name>
    <dbReference type="NCBI Taxonomy" id="1048955"/>
    <lineage>
        <taxon>Eukaryota</taxon>
        <taxon>Fungi</taxon>
        <taxon>Dikarya</taxon>
        <taxon>Ascomycota</taxon>
        <taxon>Pezizomycotina</taxon>
        <taxon>Dothideomycetes</taxon>
        <taxon>Pleosporomycetidae</taxon>
        <taxon>Venturiales</taxon>
        <taxon>Cylindrosympodiaceae</taxon>
        <taxon>Tothia</taxon>
    </lineage>
</organism>
<evidence type="ECO:0000313" key="5">
    <source>
        <dbReference type="Proteomes" id="UP000800235"/>
    </source>
</evidence>